<gene>
    <name evidence="8" type="primary">yccX</name>
    <name evidence="8" type="ORF">Lche_1179</name>
    <name evidence="9" type="ORF">NCTC11976_01834</name>
</gene>
<keyword evidence="11" id="KW-1185">Reference proteome</keyword>
<dbReference type="InterPro" id="IPR020456">
    <property type="entry name" value="Acylphosphatase"/>
</dbReference>
<evidence type="ECO:0000256" key="1">
    <source>
        <dbReference type="ARBA" id="ARBA00005614"/>
    </source>
</evidence>
<dbReference type="InterPro" id="IPR036046">
    <property type="entry name" value="Acylphosphatase-like_dom_sf"/>
</dbReference>
<feature type="domain" description="Acylphosphatase-like" evidence="7">
    <location>
        <begin position="8"/>
        <end position="93"/>
    </location>
</feature>
<dbReference type="PANTHER" id="PTHR47268">
    <property type="entry name" value="ACYLPHOSPHATASE"/>
    <property type="match status" value="1"/>
</dbReference>
<dbReference type="Pfam" id="PF00708">
    <property type="entry name" value="Acylphosphatase"/>
    <property type="match status" value="1"/>
</dbReference>
<evidence type="ECO:0000313" key="11">
    <source>
        <dbReference type="Proteomes" id="UP000277577"/>
    </source>
</evidence>
<evidence type="ECO:0000256" key="2">
    <source>
        <dbReference type="ARBA" id="ARBA00012150"/>
    </source>
</evidence>
<dbReference type="STRING" id="28084.Lche_1179"/>
<evidence type="ECO:0000313" key="10">
    <source>
        <dbReference type="Proteomes" id="UP000054921"/>
    </source>
</evidence>
<name>A0A0W0S6V5_9GAMM</name>
<dbReference type="PROSITE" id="PS00151">
    <property type="entry name" value="ACYLPHOSPHATASE_2"/>
    <property type="match status" value="1"/>
</dbReference>
<dbReference type="PATRIC" id="fig|28084.5.peg.1284"/>
<sequence length="93" mass="10713">MNMLNQACMKCFISGKVQGVWYRASAQKEAIKLGITGWARNLDDGRVEVFACGSVENLELFYEWLKEGPQLAVVEECTYEQLTWEEYKGFDTF</sequence>
<dbReference type="NCBIfam" id="NF011000">
    <property type="entry name" value="PRK14426.1"/>
    <property type="match status" value="1"/>
</dbReference>
<protein>
    <recommendedName>
        <fullName evidence="3 5">acylphosphatase</fullName>
        <ecNumber evidence="2 5">3.6.1.7</ecNumber>
    </recommendedName>
</protein>
<evidence type="ECO:0000313" key="8">
    <source>
        <dbReference type="EMBL" id="KTC79159.1"/>
    </source>
</evidence>
<evidence type="ECO:0000259" key="7">
    <source>
        <dbReference type="PROSITE" id="PS51160"/>
    </source>
</evidence>
<dbReference type="InterPro" id="IPR001792">
    <property type="entry name" value="Acylphosphatase-like_dom"/>
</dbReference>
<evidence type="ECO:0000256" key="5">
    <source>
        <dbReference type="PROSITE-ProRule" id="PRU00520"/>
    </source>
</evidence>
<dbReference type="AlphaFoldDB" id="A0A0W0S6V5"/>
<accession>A0A0W0S6V5</accession>
<evidence type="ECO:0000256" key="6">
    <source>
        <dbReference type="RuleBase" id="RU004168"/>
    </source>
</evidence>
<dbReference type="Proteomes" id="UP000277577">
    <property type="component" value="Chromosome"/>
</dbReference>
<dbReference type="EMBL" id="LNXW01000013">
    <property type="protein sequence ID" value="KTC79159.1"/>
    <property type="molecule type" value="Genomic_DNA"/>
</dbReference>
<evidence type="ECO:0000313" key="9">
    <source>
        <dbReference type="EMBL" id="VEB36684.1"/>
    </source>
</evidence>
<keyword evidence="5 9" id="KW-0378">Hydrolase</keyword>
<evidence type="ECO:0000256" key="4">
    <source>
        <dbReference type="ARBA" id="ARBA00047645"/>
    </source>
</evidence>
<feature type="active site" evidence="5">
    <location>
        <position position="41"/>
    </location>
</feature>
<dbReference type="GO" id="GO:0003998">
    <property type="term" value="F:acylphosphatase activity"/>
    <property type="evidence" value="ECO:0007669"/>
    <property type="project" value="UniProtKB-EC"/>
</dbReference>
<reference evidence="8 10" key="1">
    <citation type="submission" date="2015-11" db="EMBL/GenBank/DDBJ databases">
        <title>Genomic analysis of 38 Legionella species identifies large and diverse effector repertoires.</title>
        <authorList>
            <person name="Burstein D."/>
            <person name="Amaro F."/>
            <person name="Zusman T."/>
            <person name="Lifshitz Z."/>
            <person name="Cohen O."/>
            <person name="Gilbert J.A."/>
            <person name="Pupko T."/>
            <person name="Shuman H.A."/>
            <person name="Segal G."/>
        </authorList>
    </citation>
    <scope>NUCLEOTIDE SEQUENCE [LARGE SCALE GENOMIC DNA]</scope>
    <source>
        <strain evidence="8 10">ORW</strain>
    </source>
</reference>
<dbReference type="PROSITE" id="PS51160">
    <property type="entry name" value="ACYLPHOSPHATASE_3"/>
    <property type="match status" value="1"/>
</dbReference>
<dbReference type="PANTHER" id="PTHR47268:SF4">
    <property type="entry name" value="ACYLPHOSPHATASE"/>
    <property type="match status" value="1"/>
</dbReference>
<comment type="catalytic activity">
    <reaction evidence="4 5">
        <text>an acyl phosphate + H2O = a carboxylate + phosphate + H(+)</text>
        <dbReference type="Rhea" id="RHEA:14965"/>
        <dbReference type="ChEBI" id="CHEBI:15377"/>
        <dbReference type="ChEBI" id="CHEBI:15378"/>
        <dbReference type="ChEBI" id="CHEBI:29067"/>
        <dbReference type="ChEBI" id="CHEBI:43474"/>
        <dbReference type="ChEBI" id="CHEBI:59918"/>
        <dbReference type="EC" id="3.6.1.7"/>
    </reaction>
</comment>
<evidence type="ECO:0000256" key="3">
    <source>
        <dbReference type="ARBA" id="ARBA00015991"/>
    </source>
</evidence>
<reference evidence="9 11" key="2">
    <citation type="submission" date="2018-12" db="EMBL/GenBank/DDBJ databases">
        <authorList>
            <consortium name="Pathogen Informatics"/>
        </authorList>
    </citation>
    <scope>NUCLEOTIDE SEQUENCE [LARGE SCALE GENOMIC DNA]</scope>
    <source>
        <strain evidence="9 11">NCTC11976</strain>
    </source>
</reference>
<organism evidence="8 10">
    <name type="scientific">Legionella cherrii</name>
    <dbReference type="NCBI Taxonomy" id="28084"/>
    <lineage>
        <taxon>Bacteria</taxon>
        <taxon>Pseudomonadati</taxon>
        <taxon>Pseudomonadota</taxon>
        <taxon>Gammaproteobacteria</taxon>
        <taxon>Legionellales</taxon>
        <taxon>Legionellaceae</taxon>
        <taxon>Legionella</taxon>
    </lineage>
</organism>
<dbReference type="EC" id="3.6.1.7" evidence="2 5"/>
<dbReference type="SUPFAM" id="SSF54975">
    <property type="entry name" value="Acylphosphatase/BLUF domain-like"/>
    <property type="match status" value="1"/>
</dbReference>
<dbReference type="NCBIfam" id="NF011022">
    <property type="entry name" value="PRK14451.1"/>
    <property type="match status" value="1"/>
</dbReference>
<feature type="active site" evidence="5">
    <location>
        <position position="23"/>
    </location>
</feature>
<dbReference type="InterPro" id="IPR017968">
    <property type="entry name" value="Acylphosphatase_CS"/>
</dbReference>
<dbReference type="Proteomes" id="UP000054921">
    <property type="component" value="Unassembled WGS sequence"/>
</dbReference>
<proteinExistence type="inferred from homology"/>
<dbReference type="EMBL" id="LR134173">
    <property type="protein sequence ID" value="VEB36684.1"/>
    <property type="molecule type" value="Genomic_DNA"/>
</dbReference>
<dbReference type="Gene3D" id="3.30.70.100">
    <property type="match status" value="1"/>
</dbReference>
<comment type="similarity">
    <text evidence="1 6">Belongs to the acylphosphatase family.</text>
</comment>